<reference evidence="9 10" key="1">
    <citation type="journal article" date="2002" name="Nucleic Acids Res.">
        <title>The complete genomic sequence of Mycoplasma penetrans, an intracellular bacterial pathogen in humans.</title>
        <authorList>
            <person name="Sasaki Y."/>
            <person name="Ishikawa J."/>
            <person name="Yamashita A."/>
            <person name="Oshima K."/>
            <person name="Kenri T."/>
            <person name="Furuya K."/>
            <person name="Yoshino C."/>
            <person name="Horino A."/>
            <person name="Shiba T."/>
            <person name="Sasaki T."/>
            <person name="Hattori M."/>
        </authorList>
    </citation>
    <scope>NUCLEOTIDE SEQUENCE [LARGE SCALE GENOMIC DNA]</scope>
    <source>
        <strain evidence="9 10">HF-2</strain>
    </source>
</reference>
<dbReference type="GO" id="GO:0005524">
    <property type="term" value="F:ATP binding"/>
    <property type="evidence" value="ECO:0007669"/>
    <property type="project" value="UniProtKB-UniRule"/>
</dbReference>
<dbReference type="eggNOG" id="COG0012">
    <property type="taxonomic scope" value="Bacteria"/>
</dbReference>
<dbReference type="NCBIfam" id="TIGR00092">
    <property type="entry name" value="redox-regulated ATPase YchF"/>
    <property type="match status" value="1"/>
</dbReference>
<dbReference type="Pfam" id="PF06071">
    <property type="entry name" value="YchF-GTPase_C"/>
    <property type="match status" value="1"/>
</dbReference>
<dbReference type="GO" id="GO:0005525">
    <property type="term" value="F:GTP binding"/>
    <property type="evidence" value="ECO:0007669"/>
    <property type="project" value="InterPro"/>
</dbReference>
<evidence type="ECO:0000256" key="6">
    <source>
        <dbReference type="HAMAP-Rule" id="MF_00944"/>
    </source>
</evidence>
<proteinExistence type="inferred from homology"/>
<dbReference type="STRING" id="272633.gene:10732152"/>
<dbReference type="InterPro" id="IPR031167">
    <property type="entry name" value="G_OBG"/>
</dbReference>
<feature type="domain" description="OBG-type G" evidence="7">
    <location>
        <begin position="3"/>
        <end position="280"/>
    </location>
</feature>
<dbReference type="CDD" id="cd01900">
    <property type="entry name" value="YchF"/>
    <property type="match status" value="1"/>
</dbReference>
<keyword evidence="5" id="KW-0460">Magnesium</keyword>
<gene>
    <name evidence="6" type="primary">ychF</name>
    <name evidence="9" type="ordered locus">MYPE10330</name>
</gene>
<keyword evidence="3 6" id="KW-0547">Nucleotide-binding</keyword>
<sequence>MSLSTGIVGLPNVGKSTLFNAITNSSVEAANYPFATIEPNVGIVNVPDVRLTNLANLINPEKVVYNTFKFVDIAGLVKGASKGEGLGNKFLSNIREVDAICHVIRCFENTDITHVNSSVDPIRDLEIINLELIFSDIEVINNRLGRIGKKAQSRCKDSAFEKEVCEKILAALTNEKLANTVELNDKEKLVIKSYSLLTIKPIIYVANVSENDLNNLDANIHYKNLENKVGKENIIPLAIKLEQELSKIENYEEKKEFLKMMNLTEIGLDKLILKAYQILDLMTYFTYGKKEVRAWEFKKGMTAPECAGIIHSDFQRGFIKAEIIKYDDLMEYKSEDEVKKQGKMKLAGKDYIVEDGDICTFKFNV</sequence>
<dbReference type="InterPro" id="IPR004396">
    <property type="entry name" value="ATPase_YchF/OLA1"/>
</dbReference>
<dbReference type="GO" id="GO:0016887">
    <property type="term" value="F:ATP hydrolysis activity"/>
    <property type="evidence" value="ECO:0007669"/>
    <property type="project" value="UniProtKB-UniRule"/>
</dbReference>
<dbReference type="Gene3D" id="3.10.20.30">
    <property type="match status" value="1"/>
</dbReference>
<dbReference type="FunCoup" id="Q8EU98">
    <property type="interactions" value="234"/>
</dbReference>
<evidence type="ECO:0000259" key="7">
    <source>
        <dbReference type="PROSITE" id="PS51710"/>
    </source>
</evidence>
<keyword evidence="4 6" id="KW-0067">ATP-binding</keyword>
<dbReference type="InParanoid" id="Q8EU98"/>
<organism evidence="9 10">
    <name type="scientific">Malacoplasma penetrans (strain HF-2)</name>
    <name type="common">Mycoplasma penetrans</name>
    <dbReference type="NCBI Taxonomy" id="272633"/>
    <lineage>
        <taxon>Bacteria</taxon>
        <taxon>Bacillati</taxon>
        <taxon>Mycoplasmatota</taxon>
        <taxon>Mycoplasmoidales</taxon>
        <taxon>Mycoplasmoidaceae</taxon>
        <taxon>Malacoplasma</taxon>
    </lineage>
</organism>
<name>Q8EU98_MALP2</name>
<accession>Q8EU98</accession>
<dbReference type="InterPro" id="IPR013029">
    <property type="entry name" value="YchF_C"/>
</dbReference>
<dbReference type="InterPro" id="IPR012675">
    <property type="entry name" value="Beta-grasp_dom_sf"/>
</dbReference>
<evidence type="ECO:0000313" key="10">
    <source>
        <dbReference type="Proteomes" id="UP000002522"/>
    </source>
</evidence>
<dbReference type="SUPFAM" id="SSF52540">
    <property type="entry name" value="P-loop containing nucleoside triphosphate hydrolases"/>
    <property type="match status" value="1"/>
</dbReference>
<comment type="cofactor">
    <cofactor evidence="1">
        <name>Mg(2+)</name>
        <dbReference type="ChEBI" id="CHEBI:18420"/>
    </cofactor>
</comment>
<dbReference type="GO" id="GO:0043023">
    <property type="term" value="F:ribosomal large subunit binding"/>
    <property type="evidence" value="ECO:0007669"/>
    <property type="project" value="UniProtKB-UniRule"/>
</dbReference>
<comment type="function">
    <text evidence="6">ATPase that binds to both the 70S ribosome and the 50S ribosomal subunit in a nucleotide-independent manner.</text>
</comment>
<dbReference type="PANTHER" id="PTHR23305">
    <property type="entry name" value="OBG GTPASE FAMILY"/>
    <property type="match status" value="1"/>
</dbReference>
<dbReference type="FunFam" id="3.10.20.30:FF:000001">
    <property type="entry name" value="Ribosome-binding ATPase YchF"/>
    <property type="match status" value="1"/>
</dbReference>
<dbReference type="Gene3D" id="1.10.150.300">
    <property type="entry name" value="TGS-like domain"/>
    <property type="match status" value="1"/>
</dbReference>
<dbReference type="InterPro" id="IPR004095">
    <property type="entry name" value="TGS"/>
</dbReference>
<dbReference type="PRINTS" id="PR00326">
    <property type="entry name" value="GTP1OBG"/>
</dbReference>
<keyword evidence="2" id="KW-0479">Metal-binding</keyword>
<dbReference type="AlphaFoldDB" id="Q8EU98"/>
<dbReference type="Proteomes" id="UP000002522">
    <property type="component" value="Chromosome"/>
</dbReference>
<feature type="binding site" evidence="6">
    <location>
        <begin position="12"/>
        <end position="17"/>
    </location>
    <ligand>
        <name>ATP</name>
        <dbReference type="ChEBI" id="CHEBI:30616"/>
    </ligand>
</feature>
<dbReference type="InterPro" id="IPR041706">
    <property type="entry name" value="YchF_N"/>
</dbReference>
<evidence type="ECO:0000256" key="4">
    <source>
        <dbReference type="ARBA" id="ARBA00022840"/>
    </source>
</evidence>
<dbReference type="PIRSF" id="PIRSF006641">
    <property type="entry name" value="CHP00092"/>
    <property type="match status" value="1"/>
</dbReference>
<dbReference type="InterPro" id="IPR006073">
    <property type="entry name" value="GTP-bd"/>
</dbReference>
<dbReference type="CDD" id="cd04867">
    <property type="entry name" value="TGS_YchF_OLA1"/>
    <property type="match status" value="1"/>
</dbReference>
<dbReference type="Pfam" id="PF01926">
    <property type="entry name" value="MMR_HSR1"/>
    <property type="match status" value="1"/>
</dbReference>
<dbReference type="FunFam" id="1.10.150.300:FF:000001">
    <property type="entry name" value="Ribosome-binding ATPase YchF"/>
    <property type="match status" value="1"/>
</dbReference>
<dbReference type="PROSITE" id="PS51880">
    <property type="entry name" value="TGS"/>
    <property type="match status" value="1"/>
</dbReference>
<keyword evidence="10" id="KW-1185">Reference proteome</keyword>
<dbReference type="EMBL" id="BA000026">
    <property type="protein sequence ID" value="BAC44818.1"/>
    <property type="molecule type" value="Genomic_DNA"/>
</dbReference>
<protein>
    <recommendedName>
        <fullName evidence="6">Ribosome-binding ATPase YchF</fullName>
    </recommendedName>
</protein>
<evidence type="ECO:0000256" key="3">
    <source>
        <dbReference type="ARBA" id="ARBA00022741"/>
    </source>
</evidence>
<evidence type="ECO:0000313" key="9">
    <source>
        <dbReference type="EMBL" id="BAC44818.1"/>
    </source>
</evidence>
<dbReference type="HAMAP" id="MF_00944">
    <property type="entry name" value="YchF_OLA1_ATPase"/>
    <property type="match status" value="1"/>
</dbReference>
<evidence type="ECO:0000256" key="5">
    <source>
        <dbReference type="ARBA" id="ARBA00022842"/>
    </source>
</evidence>
<evidence type="ECO:0000256" key="1">
    <source>
        <dbReference type="ARBA" id="ARBA00001946"/>
    </source>
</evidence>
<dbReference type="Gene3D" id="3.40.50.300">
    <property type="entry name" value="P-loop containing nucleotide triphosphate hydrolases"/>
    <property type="match status" value="1"/>
</dbReference>
<dbReference type="GO" id="GO:0046872">
    <property type="term" value="F:metal ion binding"/>
    <property type="evidence" value="ECO:0007669"/>
    <property type="project" value="UniProtKB-KW"/>
</dbReference>
<dbReference type="InterPro" id="IPR023192">
    <property type="entry name" value="TGS-like_dom_sf"/>
</dbReference>
<dbReference type="GO" id="GO:0005737">
    <property type="term" value="C:cytoplasm"/>
    <property type="evidence" value="ECO:0007669"/>
    <property type="project" value="TreeGrafter"/>
</dbReference>
<feature type="domain" description="TGS" evidence="8">
    <location>
        <begin position="280"/>
        <end position="363"/>
    </location>
</feature>
<dbReference type="PANTHER" id="PTHR23305:SF18">
    <property type="entry name" value="OBG-TYPE G DOMAIN-CONTAINING PROTEIN"/>
    <property type="match status" value="1"/>
</dbReference>
<evidence type="ECO:0000256" key="2">
    <source>
        <dbReference type="ARBA" id="ARBA00022723"/>
    </source>
</evidence>
<dbReference type="RefSeq" id="WP_011077846.1">
    <property type="nucleotide sequence ID" value="NC_004432.1"/>
</dbReference>
<comment type="similarity">
    <text evidence="6">Belongs to the TRAFAC class OBG-HflX-like GTPase superfamily. OBG GTPase family. YchF/OLA1 subfamily.</text>
</comment>
<dbReference type="HOGENOM" id="CLU_018395_0_1_14"/>
<dbReference type="SUPFAM" id="SSF81271">
    <property type="entry name" value="TGS-like"/>
    <property type="match status" value="1"/>
</dbReference>
<dbReference type="InterPro" id="IPR027417">
    <property type="entry name" value="P-loop_NTPase"/>
</dbReference>
<dbReference type="PROSITE" id="PS51710">
    <property type="entry name" value="G_OBG"/>
    <property type="match status" value="1"/>
</dbReference>
<dbReference type="KEGG" id="mpe:MYPE10330"/>
<dbReference type="InterPro" id="IPR012676">
    <property type="entry name" value="TGS-like"/>
</dbReference>
<evidence type="ECO:0000259" key="8">
    <source>
        <dbReference type="PROSITE" id="PS51880"/>
    </source>
</evidence>